<proteinExistence type="predicted"/>
<evidence type="ECO:0000256" key="1">
    <source>
        <dbReference type="SAM" id="MobiDB-lite"/>
    </source>
</evidence>
<dbReference type="Proteomes" id="UP000046393">
    <property type="component" value="Unplaced"/>
</dbReference>
<evidence type="ECO:0000313" key="3">
    <source>
        <dbReference type="WBParaSite" id="SMUV_0000667201-mRNA-1"/>
    </source>
</evidence>
<evidence type="ECO:0000313" key="2">
    <source>
        <dbReference type="Proteomes" id="UP000046393"/>
    </source>
</evidence>
<keyword evidence="2" id="KW-1185">Reference proteome</keyword>
<name>A0A0N5APT4_9BILA</name>
<reference evidence="3" key="1">
    <citation type="submission" date="2017-02" db="UniProtKB">
        <authorList>
            <consortium name="WormBaseParasite"/>
        </authorList>
    </citation>
    <scope>IDENTIFICATION</scope>
</reference>
<protein>
    <submittedName>
        <fullName evidence="3">Uncharacterized protein</fullName>
    </submittedName>
</protein>
<feature type="region of interest" description="Disordered" evidence="1">
    <location>
        <begin position="1"/>
        <end position="23"/>
    </location>
</feature>
<sequence>MILNSSLRTRPGSPEPREISLNSSPSEIIGQSMTNALVPALKQLKEATQPKKPSQEQALELKKPEITNNPPGNALLGIARAFLGGTSTNSNSPDRSLPSSTYGVKQIEYEKDIFPSLKDIAPGASNNFGMPQGKDVYPYGNCAKVADQKTWDTWGGQINNVLRGGKVDFLHAARETCKRGAERNQCGQLRKAISECNIIESVQIGLELQRAMQRCEEISGIIDQNPMQVLDQVNGVINSEVAQGFLHKFLGQ</sequence>
<organism evidence="2 3">
    <name type="scientific">Syphacia muris</name>
    <dbReference type="NCBI Taxonomy" id="451379"/>
    <lineage>
        <taxon>Eukaryota</taxon>
        <taxon>Metazoa</taxon>
        <taxon>Ecdysozoa</taxon>
        <taxon>Nematoda</taxon>
        <taxon>Chromadorea</taxon>
        <taxon>Rhabditida</taxon>
        <taxon>Spirurina</taxon>
        <taxon>Oxyuridomorpha</taxon>
        <taxon>Oxyuroidea</taxon>
        <taxon>Oxyuridae</taxon>
        <taxon>Syphacia</taxon>
    </lineage>
</organism>
<dbReference type="WBParaSite" id="SMUV_0000667201-mRNA-1">
    <property type="protein sequence ID" value="SMUV_0000667201-mRNA-1"/>
    <property type="gene ID" value="SMUV_0000667201"/>
</dbReference>
<accession>A0A0N5APT4</accession>
<dbReference type="AlphaFoldDB" id="A0A0N5APT4"/>